<feature type="compositionally biased region" description="Basic and acidic residues" evidence="2">
    <location>
        <begin position="1491"/>
        <end position="1513"/>
    </location>
</feature>
<comment type="caution">
    <text evidence="4">The sequence shown here is derived from an EMBL/GenBank/DDBJ whole genome shotgun (WGS) entry which is preliminary data.</text>
</comment>
<keyword evidence="5" id="KW-1185">Reference proteome</keyword>
<dbReference type="InterPro" id="IPR013783">
    <property type="entry name" value="Ig-like_fold"/>
</dbReference>
<dbReference type="Pfam" id="PF00092">
    <property type="entry name" value="VWA"/>
    <property type="match status" value="3"/>
</dbReference>
<feature type="compositionally biased region" description="Basic and acidic residues" evidence="2">
    <location>
        <begin position="909"/>
        <end position="932"/>
    </location>
</feature>
<dbReference type="InterPro" id="IPR000884">
    <property type="entry name" value="TSP1_rpt"/>
</dbReference>
<dbReference type="FunFam" id="2.20.100.10:FF:000001">
    <property type="entry name" value="semaphorin-5A isoform X1"/>
    <property type="match status" value="1"/>
</dbReference>
<dbReference type="SUPFAM" id="SSF82895">
    <property type="entry name" value="TSP-1 type 1 repeat"/>
    <property type="match status" value="1"/>
</dbReference>
<proteinExistence type="predicted"/>
<dbReference type="Gene3D" id="2.20.100.10">
    <property type="entry name" value="Thrombospondin type-1 (TSP1) repeat"/>
    <property type="match status" value="1"/>
</dbReference>
<dbReference type="SMART" id="SM00327">
    <property type="entry name" value="VWA"/>
    <property type="match status" value="3"/>
</dbReference>
<dbReference type="SUPFAM" id="SSF81296">
    <property type="entry name" value="E set domains"/>
    <property type="match status" value="1"/>
</dbReference>
<evidence type="ECO:0000256" key="1">
    <source>
        <dbReference type="ARBA" id="ARBA00023157"/>
    </source>
</evidence>
<dbReference type="PROSITE" id="PS50092">
    <property type="entry name" value="TSP1"/>
    <property type="match status" value="1"/>
</dbReference>
<dbReference type="Gene3D" id="3.40.50.410">
    <property type="entry name" value="von Willebrand factor, type A domain"/>
    <property type="match status" value="3"/>
</dbReference>
<organism evidence="4 5">
    <name type="scientific">Stylophora pistillata</name>
    <name type="common">Smooth cauliflower coral</name>
    <dbReference type="NCBI Taxonomy" id="50429"/>
    <lineage>
        <taxon>Eukaryota</taxon>
        <taxon>Metazoa</taxon>
        <taxon>Cnidaria</taxon>
        <taxon>Anthozoa</taxon>
        <taxon>Hexacorallia</taxon>
        <taxon>Scleractinia</taxon>
        <taxon>Astrocoeniina</taxon>
        <taxon>Pocilloporidae</taxon>
        <taxon>Stylophora</taxon>
    </lineage>
</organism>
<feature type="compositionally biased region" description="Basic and acidic residues" evidence="2">
    <location>
        <begin position="954"/>
        <end position="979"/>
    </location>
</feature>
<feature type="compositionally biased region" description="Polar residues" evidence="2">
    <location>
        <begin position="697"/>
        <end position="708"/>
    </location>
</feature>
<dbReference type="Gene3D" id="2.60.40.10">
    <property type="entry name" value="Immunoglobulins"/>
    <property type="match status" value="1"/>
</dbReference>
<dbReference type="InterPro" id="IPR002035">
    <property type="entry name" value="VWF_A"/>
</dbReference>
<feature type="compositionally biased region" description="Basic and acidic residues" evidence="2">
    <location>
        <begin position="761"/>
        <end position="773"/>
    </location>
</feature>
<feature type="region of interest" description="Disordered" evidence="2">
    <location>
        <begin position="1204"/>
        <end position="1258"/>
    </location>
</feature>
<feature type="compositionally biased region" description="Basic and acidic residues" evidence="2">
    <location>
        <begin position="1237"/>
        <end position="1247"/>
    </location>
</feature>
<dbReference type="OrthoDB" id="5957154at2759"/>
<protein>
    <submittedName>
        <fullName evidence="4">Vitrin</fullName>
    </submittedName>
</protein>
<dbReference type="STRING" id="50429.A0A2B4RLK0"/>
<dbReference type="Proteomes" id="UP000225706">
    <property type="component" value="Unassembled WGS sequence"/>
</dbReference>
<feature type="domain" description="VWFA" evidence="3">
    <location>
        <begin position="1967"/>
        <end position="2144"/>
    </location>
</feature>
<evidence type="ECO:0000313" key="4">
    <source>
        <dbReference type="EMBL" id="PFX17689.1"/>
    </source>
</evidence>
<feature type="compositionally biased region" description="Basic and acidic residues" evidence="2">
    <location>
        <begin position="637"/>
        <end position="653"/>
    </location>
</feature>
<sequence>MQKWRVDWEGMVRPCQFSRFFIQSVTKKGDIKTFGGDAWRVYIRQGPASIAPQVWDLENGMYEVLFLVTEPGNYSAQIILDFTLCDGLRDPPVDWFIIGTVQGKYQPDGVLGYIGDDYILQPLGEQTRFNFFVPWNGALTPDASIIPSCLVGLETEGNLPTSCGITCNFVKNGFGRWVNNEWLPYVTDDDSTIEQHPVTPANTLWIYGDSVGQRFLDSLKSRGICQEHFKKCTNSYMWVYELTSVKEAKTKFERNDFDETIILQHMSKILDSSDLKSQDSVFLFNLGVHYSVSLTFTTYRRLIDNVRLELFYKYAVSAMCKAGIPVLDVYPMTASYPNGTLDHVHYSDEAQRAAEDQLKYIEVASSPKAEMLSLLEQRHYMWAIVLLFVNVICIKVDGRYINKLNKEKKTSGEDKEFEKLEKRQQITGELEINGQRFESLGCWRDAWARGLPTIEGEHYLLMDPNYKGRRHALYKCARAALDKGRKIFGIENGGQCFASSVGDNEYRRYGASKDCRGDGKGGPWSLQVYRFVDPKKSVNGEYSPWSSWTECSKSCGGGVRRRMRKCSNPPPSNGGKDCRNLGPSIESQDCNVKVCKVSGNFGLGTPEFHISKPSYQNGNQAGRHVRQFAGPSGQISSKERQNAFRGEQEEQTHHVQQIEQYPNQDQGNNFNLHSSLKKAEKYVPISREDFKKIASFQKSVSTSSQYPTNGKGKYSNESPSVPRKSVSFEVNTPKQPMRLSSNPKAQRNMEEHNVNLYEGSKPFDADNSNKEKFSNGAASSRLNNPSMNHVGPAADDFLIPKLKTPLTNEHYDDKDQKRPAILETDKMNAAESSRNSKGFSLVGQSLETMKTDTSSDNLVSPHDKHYFDHLHDSAKESGKLENKPSGYHVTTELKNSKETEAHNTQQQDTEIKQRKPTRFKENLQNEKGKEMHQSLSALPKKRPMESGFTSMSSKDTDMSPHRKLSSKEKQAFGQKERATEPTSSKLQGAYVEHGERAEGPVGDSHHVSTTGDALSMTKEKASFGIDSQRAEKNPKSLHDVGTTLHEKYPPQEELSSKPFASSKGQTLQSNGGGERNEKQESDQEQSSYEGEPVPMVDLNKGASMGGMDYGPANGEESLSPGVDSTMQNHEGGTGEDYGPENEESPIADASQQSRPVFDNEAIQGITDLSQGEDARIIQQANSEGQAGPDGGMGFAYEDSSMPQAYTGETSKEQVQEEVEKNRGEAAMNQRHSSSGLENKEQSQEKIETSLTSNDYTSEPAEDCLCPKKECSAKADVAFLVDGSGNIPQPYYARVLEFIKIFSRGFDKRNTHIGLMAFGDDVKTALDLKGLSDFRQFDDAVNIAPYIGGKAYTGNALLQMKTNLFAISGRQDAPRALILLSSGGSADDVIAPAEELRDTGVKVTAIGLGKQANVRELINIASEPKSEHVFTAFLDTLPNAMDDIIQEVCRDVMGIVRDRQVPCTCETNNGQVGRSSNYMKDTSETGAVPTDSNHHYERYSQKDKESETDKRPLSQEEPITEGFQSTGGPGIADQQARPAGGNSERQAEMTSSGLHPSKISSSNDQENQNPLVSSGELSQDEEALHSQTLLSPPLENKNGAVDETSKVSSTNSDENRGFQSHQRMESVQDSQNNGTLGPLRDAGEQPFAAGVKENYQSQDKDDSGIAQPFNQSQALHGFHGSPGDSFKTTALNTERVQGTSLRLRPGTEALSNEDISSKAFERPNYPEGYSNEKYEPSPEYKVPSKIMAVGKAAENFKAEGEKQNSHDCGKVHLGVVLDSSSSPEGRGTQQAAKMMDLLKRVSHLFPASPQGNSVGMVVYGGSPQPSVVHFDKFLDQESMDQAIDNASIPNLEIRIGKALTVAQKQLFSQPATSKHKALLLVTDGFSSDNVSRPAIELKRRGIEVFCLGVGNNVNQTQLDIIASEPKNSHVFLAPFNDAAVFMGRIQKEICQSARRAARLQTQRKCHSDLGFVIDGARSVEVLGKGNFKKMLDFVKNVSLGFHISPEATRVGAITLGTEPTLSIPFDKYSLPRDLALAVENIKYPGTVTMTGKALALAGQKLFDKASRINVPKVLVVLTRGTSRDNVQPSAQALHRAGVTVISVGLGPVYNTNELSDIASIPAAYHVIKTKFNELQDKVIELQDKICQAKLNQQSRHDN</sequence>
<feature type="compositionally biased region" description="Polar residues" evidence="2">
    <location>
        <begin position="728"/>
        <end position="745"/>
    </location>
</feature>
<gene>
    <name evidence="4" type="primary">VIT</name>
    <name evidence="4" type="ORF">AWC38_SpisGene17975</name>
</gene>
<feature type="compositionally biased region" description="Basic and acidic residues" evidence="2">
    <location>
        <begin position="1028"/>
        <end position="1050"/>
    </location>
</feature>
<dbReference type="SMART" id="SM00209">
    <property type="entry name" value="TSP1"/>
    <property type="match status" value="1"/>
</dbReference>
<feature type="compositionally biased region" description="Polar residues" evidence="2">
    <location>
        <begin position="1466"/>
        <end position="1479"/>
    </location>
</feature>
<feature type="compositionally biased region" description="Basic and acidic residues" evidence="2">
    <location>
        <begin position="1209"/>
        <end position="1223"/>
    </location>
</feature>
<evidence type="ECO:0000313" key="5">
    <source>
        <dbReference type="Proteomes" id="UP000225706"/>
    </source>
</evidence>
<feature type="compositionally biased region" description="Polar residues" evidence="2">
    <location>
        <begin position="1547"/>
        <end position="1576"/>
    </location>
</feature>
<keyword evidence="1" id="KW-1015">Disulfide bond</keyword>
<feature type="region of interest" description="Disordered" evidence="2">
    <location>
        <begin position="629"/>
        <end position="654"/>
    </location>
</feature>
<feature type="compositionally biased region" description="Polar residues" evidence="2">
    <location>
        <begin position="1058"/>
        <end position="1069"/>
    </location>
</feature>
<dbReference type="PROSITE" id="PS50234">
    <property type="entry name" value="VWFA"/>
    <property type="match status" value="3"/>
</dbReference>
<feature type="compositionally biased region" description="Basic and acidic residues" evidence="2">
    <location>
        <begin position="992"/>
        <end position="1006"/>
    </location>
</feature>
<feature type="region of interest" description="Disordered" evidence="2">
    <location>
        <begin position="1695"/>
        <end position="1736"/>
    </location>
</feature>
<dbReference type="PANTHER" id="PTHR24020">
    <property type="entry name" value="COLLAGEN ALPHA"/>
    <property type="match status" value="1"/>
</dbReference>
<feature type="domain" description="VWFA" evidence="3">
    <location>
        <begin position="1275"/>
        <end position="1447"/>
    </location>
</feature>
<dbReference type="Pfam" id="PF00090">
    <property type="entry name" value="TSP_1"/>
    <property type="match status" value="1"/>
</dbReference>
<dbReference type="PANTHER" id="PTHR24020:SF20">
    <property type="entry name" value="PH DOMAIN-CONTAINING PROTEIN"/>
    <property type="match status" value="1"/>
</dbReference>
<evidence type="ECO:0000259" key="3">
    <source>
        <dbReference type="PROSITE" id="PS50234"/>
    </source>
</evidence>
<feature type="region of interest" description="Disordered" evidence="2">
    <location>
        <begin position="893"/>
        <end position="1164"/>
    </location>
</feature>
<accession>A0A2B4RLK0</accession>
<feature type="compositionally biased region" description="Polar residues" evidence="2">
    <location>
        <begin position="776"/>
        <end position="785"/>
    </location>
</feature>
<dbReference type="EMBL" id="LSMT01000455">
    <property type="protein sequence ID" value="PFX17689.1"/>
    <property type="molecule type" value="Genomic_DNA"/>
</dbReference>
<dbReference type="InterPro" id="IPR036383">
    <property type="entry name" value="TSP1_rpt_sf"/>
</dbReference>
<dbReference type="InterPro" id="IPR050525">
    <property type="entry name" value="ECM_Assembly_Org"/>
</dbReference>
<name>A0A2B4RLK0_STYPI</name>
<feature type="region of interest" description="Disordered" evidence="2">
    <location>
        <begin position="1466"/>
        <end position="1666"/>
    </location>
</feature>
<evidence type="ECO:0000256" key="2">
    <source>
        <dbReference type="SAM" id="MobiDB-lite"/>
    </source>
</evidence>
<feature type="compositionally biased region" description="Polar residues" evidence="2">
    <location>
        <begin position="1605"/>
        <end position="1634"/>
    </location>
</feature>
<dbReference type="InterPro" id="IPR014756">
    <property type="entry name" value="Ig_E-set"/>
</dbReference>
<feature type="domain" description="VWFA" evidence="3">
    <location>
        <begin position="1771"/>
        <end position="1948"/>
    </location>
</feature>
<dbReference type="InterPro" id="IPR036465">
    <property type="entry name" value="vWFA_dom_sf"/>
</dbReference>
<dbReference type="SUPFAM" id="SSF53300">
    <property type="entry name" value="vWA-like"/>
    <property type="match status" value="3"/>
</dbReference>
<reference evidence="5" key="1">
    <citation type="journal article" date="2017" name="bioRxiv">
        <title>Comparative analysis of the genomes of Stylophora pistillata and Acropora digitifera provides evidence for extensive differences between species of corals.</title>
        <authorList>
            <person name="Voolstra C.R."/>
            <person name="Li Y."/>
            <person name="Liew Y.J."/>
            <person name="Baumgarten S."/>
            <person name="Zoccola D."/>
            <person name="Flot J.-F."/>
            <person name="Tambutte S."/>
            <person name="Allemand D."/>
            <person name="Aranda M."/>
        </authorList>
    </citation>
    <scope>NUCLEOTIDE SEQUENCE [LARGE SCALE GENOMIC DNA]</scope>
</reference>
<feature type="region of interest" description="Disordered" evidence="2">
    <location>
        <begin position="697"/>
        <end position="785"/>
    </location>
</feature>